<feature type="compositionally biased region" description="Acidic residues" evidence="1">
    <location>
        <begin position="340"/>
        <end position="351"/>
    </location>
</feature>
<feature type="compositionally biased region" description="Basic and acidic residues" evidence="1">
    <location>
        <begin position="162"/>
        <end position="175"/>
    </location>
</feature>
<feature type="region of interest" description="Disordered" evidence="1">
    <location>
        <begin position="272"/>
        <end position="552"/>
    </location>
</feature>
<gene>
    <name evidence="2" type="ORF">BG006_003007</name>
</gene>
<comment type="caution">
    <text evidence="2">The sequence shown here is derived from an EMBL/GenBank/DDBJ whole genome shotgun (WGS) entry which is preliminary data.</text>
</comment>
<keyword evidence="3" id="KW-1185">Reference proteome</keyword>
<protein>
    <recommendedName>
        <fullName evidence="4">FHA domain-containing protein</fullName>
    </recommendedName>
</protein>
<accession>A0A9P5SNN7</accession>
<feature type="compositionally biased region" description="Acidic residues" evidence="1">
    <location>
        <begin position="359"/>
        <end position="379"/>
    </location>
</feature>
<feature type="compositionally biased region" description="Polar residues" evidence="1">
    <location>
        <begin position="142"/>
        <end position="160"/>
    </location>
</feature>
<sequence length="552" mass="60267">MDRSTSRRVPVGRLVMKKFDVLPEKEHLLYVGLNKVGSSSSNQIHIAHRLVQKNHLEFDCNDAGVAAVRDVVQPPQDASITIVPTKVRQQSDDGKSMTEHDLRLNTWSELKSGARVKIGNLISLIYEPFDVKDLPAAGLSQAGSSSRVQTSVDLGQQTARSFGDRDVTRSYDHSRYSQKSRSTGPLESLAQETTASSSRVPSSQGEEEQRPVYERHILRQLGLEPGIHGAQEPQEYEHNVPDDELCTLSLCEMTESYLSYFDSYNGEDDLDYDGSSRKGKGRATDSATDSETTPPRARVQVPFRMLPPELTRPSPYFLAQSIPEEELLASNAGGSNQEEAKDEPDPNEEHEEAGKNDGANEEAGEEEGTNEAAEEEETKECDKTLQIPKQSTKEDPSQASSSTSVSASGPTLSSSQDSSPRTSPKKTSPKFVADGPDSENIEPSASRSQSVSPDKRSSKPMGPPAEDAPRQLRARTRASVVKLTKIDGNKDDRTNNAGRRSDSSGAPTPLADPEATNVAGEPLAPAQKRSRSRSTYQHDNSRPGGKIGRRRK</sequence>
<feature type="compositionally biased region" description="Basic and acidic residues" evidence="1">
    <location>
        <begin position="484"/>
        <end position="502"/>
    </location>
</feature>
<feature type="region of interest" description="Disordered" evidence="1">
    <location>
        <begin position="142"/>
        <end position="211"/>
    </location>
</feature>
<evidence type="ECO:0008006" key="4">
    <source>
        <dbReference type="Google" id="ProtNLM"/>
    </source>
</evidence>
<dbReference type="EMBL" id="JAAAUY010000177">
    <property type="protein sequence ID" value="KAF9333897.1"/>
    <property type="molecule type" value="Genomic_DNA"/>
</dbReference>
<dbReference type="AlphaFoldDB" id="A0A9P5SNN7"/>
<organism evidence="2 3">
    <name type="scientific">Podila minutissima</name>
    <dbReference type="NCBI Taxonomy" id="64525"/>
    <lineage>
        <taxon>Eukaryota</taxon>
        <taxon>Fungi</taxon>
        <taxon>Fungi incertae sedis</taxon>
        <taxon>Mucoromycota</taxon>
        <taxon>Mortierellomycotina</taxon>
        <taxon>Mortierellomycetes</taxon>
        <taxon>Mortierellales</taxon>
        <taxon>Mortierellaceae</taxon>
        <taxon>Podila</taxon>
    </lineage>
</organism>
<evidence type="ECO:0000256" key="1">
    <source>
        <dbReference type="SAM" id="MobiDB-lite"/>
    </source>
</evidence>
<feature type="compositionally biased region" description="Polar residues" evidence="1">
    <location>
        <begin position="441"/>
        <end position="452"/>
    </location>
</feature>
<evidence type="ECO:0000313" key="3">
    <source>
        <dbReference type="Proteomes" id="UP000696485"/>
    </source>
</evidence>
<evidence type="ECO:0000313" key="2">
    <source>
        <dbReference type="EMBL" id="KAF9333897.1"/>
    </source>
</evidence>
<feature type="compositionally biased region" description="Low complexity" evidence="1">
    <location>
        <begin position="397"/>
        <end position="422"/>
    </location>
</feature>
<proteinExistence type="predicted"/>
<dbReference type="Proteomes" id="UP000696485">
    <property type="component" value="Unassembled WGS sequence"/>
</dbReference>
<reference evidence="2" key="1">
    <citation type="journal article" date="2020" name="Fungal Divers.">
        <title>Resolving the Mortierellaceae phylogeny through synthesis of multi-gene phylogenetics and phylogenomics.</title>
        <authorList>
            <person name="Vandepol N."/>
            <person name="Liber J."/>
            <person name="Desiro A."/>
            <person name="Na H."/>
            <person name="Kennedy M."/>
            <person name="Barry K."/>
            <person name="Grigoriev I.V."/>
            <person name="Miller A.N."/>
            <person name="O'Donnell K."/>
            <person name="Stajich J.E."/>
            <person name="Bonito G."/>
        </authorList>
    </citation>
    <scope>NUCLEOTIDE SEQUENCE</scope>
    <source>
        <strain evidence="2">NVP1</strain>
    </source>
</reference>
<feature type="compositionally biased region" description="Polar residues" evidence="1">
    <location>
        <begin position="177"/>
        <end position="204"/>
    </location>
</feature>
<name>A0A9P5SNN7_9FUNG</name>